<dbReference type="PROSITE" id="PS50082">
    <property type="entry name" value="WD_REPEATS_2"/>
    <property type="match status" value="1"/>
</dbReference>
<dbReference type="GeneID" id="14866916"/>
<dbReference type="PANTHER" id="PTHR22652">
    <property type="entry name" value="NUCLEOPORIN NUP43"/>
    <property type="match status" value="1"/>
</dbReference>
<dbReference type="InterPro" id="IPR001680">
    <property type="entry name" value="WD40_rpt"/>
</dbReference>
<protein>
    <submittedName>
        <fullName evidence="6">WD40 repeat-containing protein</fullName>
    </submittedName>
</protein>
<proteinExistence type="predicted"/>
<evidence type="ECO:0000256" key="5">
    <source>
        <dbReference type="PROSITE-ProRule" id="PRU00221"/>
    </source>
</evidence>
<evidence type="ECO:0000313" key="6">
    <source>
        <dbReference type="EMBL" id="EGG14821.1"/>
    </source>
</evidence>
<evidence type="ECO:0000256" key="4">
    <source>
        <dbReference type="ARBA" id="ARBA00023242"/>
    </source>
</evidence>
<sequence>MGLEYVNNPTRVHYLTQKVNKIRCFNKPLLNDINIFATGTNQNRNRVSLWGMEGLHQQQQEEEPVELAYFLIPQSSSGESSFVTDLKWVNSVAVSSENNESTSKLMASTSDGTLYMFQVTNLPSKYGDMMVDNGSSGIGSNTGGKGRDTFLSNLQCEIEPAARWEKIHKGSLNAFDLNLMGDAVASVGSDGAMHLFSLETRDLIYSNKHVDGLTLNSIKFMTNNEVITSGANAVLKFWDLRIKSDNGPIKTIKQQGQQQQMGIDNSYNIPNKVSSIHSIAVHHDQSHIIATGNSEGQVTLYDFRNSYAIDQNNNHQSYVWEVQFSKARSNQLYSCSEDGFVYLYDYNRENTMMTTNIFDLYNKAVTPFITTTTHSSIDSFDINPCTQTMFCTTSTQSLLLKSLS</sequence>
<dbReference type="OrthoDB" id="9890280at2759"/>
<keyword evidence="4" id="KW-0539">Nucleus</keyword>
<dbReference type="PANTHER" id="PTHR22652:SF0">
    <property type="entry name" value="NUCLEOPORIN NUP43"/>
    <property type="match status" value="1"/>
</dbReference>
<keyword evidence="3" id="KW-0677">Repeat</keyword>
<dbReference type="Gene3D" id="2.130.10.10">
    <property type="entry name" value="YVTN repeat-like/Quinoprotein amine dehydrogenase"/>
    <property type="match status" value="1"/>
</dbReference>
<keyword evidence="7" id="KW-1185">Reference proteome</keyword>
<dbReference type="InterPro" id="IPR015943">
    <property type="entry name" value="WD40/YVTN_repeat-like_dom_sf"/>
</dbReference>
<evidence type="ECO:0000256" key="3">
    <source>
        <dbReference type="ARBA" id="ARBA00022737"/>
    </source>
</evidence>
<gene>
    <name evidence="6" type="primary">nup43</name>
    <name evidence="6" type="ORF">DFA_10694</name>
</gene>
<organism evidence="6 7">
    <name type="scientific">Cavenderia fasciculata</name>
    <name type="common">Slime mold</name>
    <name type="synonym">Dictyostelium fasciculatum</name>
    <dbReference type="NCBI Taxonomy" id="261658"/>
    <lineage>
        <taxon>Eukaryota</taxon>
        <taxon>Amoebozoa</taxon>
        <taxon>Evosea</taxon>
        <taxon>Eumycetozoa</taxon>
        <taxon>Dictyostelia</taxon>
        <taxon>Acytosteliales</taxon>
        <taxon>Cavenderiaceae</taxon>
        <taxon>Cavenderia</taxon>
    </lineage>
</organism>
<dbReference type="RefSeq" id="XP_004351337.1">
    <property type="nucleotide sequence ID" value="XM_004351285.1"/>
</dbReference>
<feature type="repeat" description="WD" evidence="5">
    <location>
        <begin position="312"/>
        <end position="354"/>
    </location>
</feature>
<dbReference type="GO" id="GO:0031080">
    <property type="term" value="C:nuclear pore outer ring"/>
    <property type="evidence" value="ECO:0007669"/>
    <property type="project" value="TreeGrafter"/>
</dbReference>
<keyword evidence="2 5" id="KW-0853">WD repeat</keyword>
<dbReference type="SUPFAM" id="SSF50978">
    <property type="entry name" value="WD40 repeat-like"/>
    <property type="match status" value="1"/>
</dbReference>
<dbReference type="Proteomes" id="UP000007797">
    <property type="component" value="Unassembled WGS sequence"/>
</dbReference>
<dbReference type="SMART" id="SM00320">
    <property type="entry name" value="WD40"/>
    <property type="match status" value="5"/>
</dbReference>
<comment type="subcellular location">
    <subcellularLocation>
        <location evidence="1">Nucleus</location>
    </subcellularLocation>
</comment>
<evidence type="ECO:0000313" key="7">
    <source>
        <dbReference type="Proteomes" id="UP000007797"/>
    </source>
</evidence>
<dbReference type="InterPro" id="IPR036322">
    <property type="entry name" value="WD40_repeat_dom_sf"/>
</dbReference>
<name>F4QB49_CACFS</name>
<accession>F4QB49</accession>
<reference evidence="7" key="1">
    <citation type="journal article" date="2011" name="Genome Res.">
        <title>Phylogeny-wide analysis of social amoeba genomes highlights ancient origins for complex intercellular communication.</title>
        <authorList>
            <person name="Heidel A.J."/>
            <person name="Lawal H.M."/>
            <person name="Felder M."/>
            <person name="Schilde C."/>
            <person name="Helps N.R."/>
            <person name="Tunggal B."/>
            <person name="Rivero F."/>
            <person name="John U."/>
            <person name="Schleicher M."/>
            <person name="Eichinger L."/>
            <person name="Platzer M."/>
            <person name="Noegel A.A."/>
            <person name="Schaap P."/>
            <person name="Gloeckner G."/>
        </authorList>
    </citation>
    <scope>NUCLEOTIDE SEQUENCE [LARGE SCALE GENOMIC DNA]</scope>
    <source>
        <strain evidence="7">SH3</strain>
    </source>
</reference>
<dbReference type="STRING" id="1054147.F4QB49"/>
<evidence type="ECO:0000256" key="2">
    <source>
        <dbReference type="ARBA" id="ARBA00022574"/>
    </source>
</evidence>
<dbReference type="Pfam" id="PF00400">
    <property type="entry name" value="WD40"/>
    <property type="match status" value="1"/>
</dbReference>
<dbReference type="EMBL" id="GL883027">
    <property type="protein sequence ID" value="EGG14821.1"/>
    <property type="molecule type" value="Genomic_DNA"/>
</dbReference>
<dbReference type="OMA" id="HDGDVMD"/>
<dbReference type="KEGG" id="dfa:DFA_10694"/>
<evidence type="ECO:0000256" key="1">
    <source>
        <dbReference type="ARBA" id="ARBA00004123"/>
    </source>
</evidence>
<dbReference type="AlphaFoldDB" id="F4QB49"/>